<proteinExistence type="predicted"/>
<name>A0A2K5AR55_9ARCH</name>
<evidence type="ECO:0000313" key="2">
    <source>
        <dbReference type="Proteomes" id="UP000236248"/>
    </source>
</evidence>
<dbReference type="Proteomes" id="UP000236248">
    <property type="component" value="Chromosome NCAV"/>
</dbReference>
<accession>A0A2K5AR55</accession>
<reference evidence="2" key="1">
    <citation type="submission" date="2018-01" db="EMBL/GenBank/DDBJ databases">
        <authorList>
            <person name="Kerou L M."/>
        </authorList>
    </citation>
    <scope>NUCLEOTIDE SEQUENCE [LARGE SCALE GENOMIC DNA]</scope>
    <source>
        <strain evidence="2">SCU2</strain>
    </source>
</reference>
<protein>
    <submittedName>
        <fullName evidence="1">Uncharacterized protein</fullName>
    </submittedName>
</protein>
<keyword evidence="2" id="KW-1185">Reference proteome</keyword>
<dbReference type="KEGG" id="ncv:NCAV_0951"/>
<evidence type="ECO:0000313" key="1">
    <source>
        <dbReference type="EMBL" id="SPC34128.1"/>
    </source>
</evidence>
<gene>
    <name evidence="1" type="ORF">NCAV_0951</name>
</gene>
<dbReference type="EMBL" id="LT981265">
    <property type="protein sequence ID" value="SPC34128.1"/>
    <property type="molecule type" value="Genomic_DNA"/>
</dbReference>
<sequence length="52" mass="6361">MGIFSKAELDYIKNHKKYELYNVDYAYALRHRIIKKVNEFQQIYRIIKANPL</sequence>
<organism evidence="1 2">
    <name type="scientific">Candidatus Nitrosocaldus cavascurensis</name>
    <dbReference type="NCBI Taxonomy" id="2058097"/>
    <lineage>
        <taxon>Archaea</taxon>
        <taxon>Nitrososphaerota</taxon>
        <taxon>Nitrososphaeria</taxon>
        <taxon>Candidatus Nitrosocaldales</taxon>
        <taxon>Candidatus Nitrosocaldaceae</taxon>
        <taxon>Candidatus Nitrosocaldus</taxon>
    </lineage>
</organism>
<dbReference type="AlphaFoldDB" id="A0A2K5AR55"/>